<evidence type="ECO:0000256" key="12">
    <source>
        <dbReference type="ARBA" id="ARBA00023239"/>
    </source>
</evidence>
<evidence type="ECO:0000259" key="16">
    <source>
        <dbReference type="Pfam" id="PF00725"/>
    </source>
</evidence>
<dbReference type="EMBL" id="JBHSDR010000004">
    <property type="protein sequence ID" value="MFC4294681.1"/>
    <property type="molecule type" value="Genomic_DNA"/>
</dbReference>
<dbReference type="Gene3D" id="1.10.1040.50">
    <property type="match status" value="1"/>
</dbReference>
<keyword evidence="9" id="KW-0443">Lipid metabolism</keyword>
<dbReference type="Gene3D" id="3.40.50.720">
    <property type="entry name" value="NAD(P)-binding Rossmann-like Domain"/>
    <property type="match status" value="1"/>
</dbReference>
<evidence type="ECO:0000256" key="9">
    <source>
        <dbReference type="ARBA" id="ARBA00023098"/>
    </source>
</evidence>
<dbReference type="SUPFAM" id="SSF52096">
    <property type="entry name" value="ClpP/crotonase"/>
    <property type="match status" value="1"/>
</dbReference>
<feature type="domain" description="3-hydroxyacyl-CoA dehydrogenase C-terminal" evidence="16">
    <location>
        <begin position="606"/>
        <end position="689"/>
    </location>
</feature>
<organism evidence="18 19">
    <name type="scientific">Novosphingobium tardum</name>
    <dbReference type="NCBI Taxonomy" id="1538021"/>
    <lineage>
        <taxon>Bacteria</taxon>
        <taxon>Pseudomonadati</taxon>
        <taxon>Pseudomonadota</taxon>
        <taxon>Alphaproteobacteria</taxon>
        <taxon>Sphingomonadales</taxon>
        <taxon>Sphingomonadaceae</taxon>
        <taxon>Novosphingobium</taxon>
    </lineage>
</organism>
<evidence type="ECO:0000256" key="7">
    <source>
        <dbReference type="ARBA" id="ARBA00023002"/>
    </source>
</evidence>
<dbReference type="PROSITE" id="PS00166">
    <property type="entry name" value="ENOYL_COA_HYDRATASE"/>
    <property type="match status" value="1"/>
</dbReference>
<comment type="similarity">
    <text evidence="3">In the N-terminal section; belongs to the enoyl-CoA hydratase/isomerase family.</text>
</comment>
<comment type="subcellular location">
    <subcellularLocation>
        <location evidence="1">Peroxisome</location>
    </subcellularLocation>
</comment>
<comment type="caution">
    <text evidence="18">The sequence shown here is derived from an EMBL/GenBank/DDBJ whole genome shotgun (WGS) entry which is preliminary data.</text>
</comment>
<reference evidence="19" key="1">
    <citation type="journal article" date="2019" name="Int. J. Syst. Evol. Microbiol.">
        <title>The Global Catalogue of Microorganisms (GCM) 10K type strain sequencing project: providing services to taxonomists for standard genome sequencing and annotation.</title>
        <authorList>
            <consortium name="The Broad Institute Genomics Platform"/>
            <consortium name="The Broad Institute Genome Sequencing Center for Infectious Disease"/>
            <person name="Wu L."/>
            <person name="Ma J."/>
        </authorList>
    </citation>
    <scope>NUCLEOTIDE SEQUENCE [LARGE SCALE GENOMIC DNA]</scope>
    <source>
        <strain evidence="19">CGMCC 1.12989</strain>
    </source>
</reference>
<dbReference type="InterPro" id="IPR018376">
    <property type="entry name" value="Enoyl-CoA_hyd/isom_CS"/>
</dbReference>
<evidence type="ECO:0000256" key="11">
    <source>
        <dbReference type="ARBA" id="ARBA00023235"/>
    </source>
</evidence>
<feature type="domain" description="3-hydroxyacyl-CoA dehydrogenase NAD binding" evidence="17">
    <location>
        <begin position="297"/>
        <end position="473"/>
    </location>
</feature>
<comment type="catalytic activity">
    <reaction evidence="14">
        <text>a (3S)-3-hydroxyacyl-CoA + NAD(+) = a 3-oxoacyl-CoA + NADH + H(+)</text>
        <dbReference type="Rhea" id="RHEA:22432"/>
        <dbReference type="ChEBI" id="CHEBI:15378"/>
        <dbReference type="ChEBI" id="CHEBI:57318"/>
        <dbReference type="ChEBI" id="CHEBI:57540"/>
        <dbReference type="ChEBI" id="CHEBI:57945"/>
        <dbReference type="ChEBI" id="CHEBI:90726"/>
        <dbReference type="EC" id="1.1.1.35"/>
    </reaction>
</comment>
<comment type="similarity">
    <text evidence="15">Belongs to the enoyl-CoA hydratase/isomerase family.</text>
</comment>
<evidence type="ECO:0000256" key="8">
    <source>
        <dbReference type="ARBA" id="ARBA00023027"/>
    </source>
</evidence>
<dbReference type="SUPFAM" id="SSF48179">
    <property type="entry name" value="6-phosphogluconate dehydrogenase C-terminal domain-like"/>
    <property type="match status" value="2"/>
</dbReference>
<dbReference type="Pfam" id="PF00725">
    <property type="entry name" value="3HCDH"/>
    <property type="match status" value="2"/>
</dbReference>
<keyword evidence="19" id="KW-1185">Reference proteome</keyword>
<keyword evidence="10" id="KW-0576">Peroxisome</keyword>
<dbReference type="InterPro" id="IPR001753">
    <property type="entry name" value="Enoyl-CoA_hydra/iso"/>
</dbReference>
<evidence type="ECO:0000256" key="6">
    <source>
        <dbReference type="ARBA" id="ARBA00022963"/>
    </source>
</evidence>
<dbReference type="SUPFAM" id="SSF51735">
    <property type="entry name" value="NAD(P)-binding Rossmann-fold domains"/>
    <property type="match status" value="1"/>
</dbReference>
<keyword evidence="8" id="KW-0520">NAD</keyword>
<accession>A0ABV8RMT4</accession>
<evidence type="ECO:0000256" key="3">
    <source>
        <dbReference type="ARBA" id="ARBA00008750"/>
    </source>
</evidence>
<evidence type="ECO:0000256" key="13">
    <source>
        <dbReference type="ARBA" id="ARBA00023268"/>
    </source>
</evidence>
<evidence type="ECO:0000256" key="5">
    <source>
        <dbReference type="ARBA" id="ARBA00022832"/>
    </source>
</evidence>
<dbReference type="Pfam" id="PF02737">
    <property type="entry name" value="3HCDH_N"/>
    <property type="match status" value="1"/>
</dbReference>
<evidence type="ECO:0000259" key="17">
    <source>
        <dbReference type="Pfam" id="PF02737"/>
    </source>
</evidence>
<proteinExistence type="inferred from homology"/>
<dbReference type="InterPro" id="IPR006108">
    <property type="entry name" value="3HC_DH_C"/>
</dbReference>
<dbReference type="PANTHER" id="PTHR23309:SF49">
    <property type="entry name" value="PEROXISOMAL BIFUNCTIONAL ENZYME"/>
    <property type="match status" value="1"/>
</dbReference>
<dbReference type="CDD" id="cd06558">
    <property type="entry name" value="crotonase-like"/>
    <property type="match status" value="1"/>
</dbReference>
<keyword evidence="12" id="KW-0456">Lyase</keyword>
<sequence length="694" mass="74127">MSTVGYEVDGEVAVLAVDYPPVNALSAAVRTGLGEALERARSDSAVRAVVILGAGKTFIAGADITEFGTEKSQVKPSLQDIQGELEGFPKLTVAAIHGTALGGGLELALTCHARVAVPTAKVGLPEVNLGLLPGAGGTQRLPRLTGVEVGIDLITSGKHIAAQQALALGVIDAIVDDLRSGAVAFAREALADGRGFVPVIERDDKVTDIDAAVFATARKKVGAKARGKIAPMTIIDCIEAACTRSAAEGLAYEKERFQELFASDQRAALMHYFFAERQARKIPGIPADVKPRSIQSCAIIGAGTMGGGIAMTFANAGIPVTLLDLDQAALDRGLDVVRKNYGISVSRGSISQERMDRALALITPTLAYDDLAPCDIVIEAALERMDVKKEIFSRLDGLMKPGAVLASNTSYLSIDEIASATSRPGDVVGCHFFSPANVMKLLENVRSATTSDETIITVMEMGKVIGKVPVLARNADGFIGNRMLQYYTGEAEFLLEQGATPEQIDRVATRFGMAMGPMSMRDMAGMDMAVVSRKGRAASIPAGERVSPIVERLVEAGRYGQKTAKGFYRYEGREKFSDPEAIAIIESVSKEFGITRREFTDDEVEARLFAPLVNEGAKEIEDGTAIRASDIDVAWVNGYGFPVHRGGPMFWGEQYGLDRIYQMALEAAERNGPRWAPGKLLERLAREGKGWNAA</sequence>
<comment type="pathway">
    <text evidence="2">Lipid metabolism; fatty acid beta-oxidation.</text>
</comment>
<dbReference type="RefSeq" id="WP_379538177.1">
    <property type="nucleotide sequence ID" value="NZ_JBHSDR010000004.1"/>
</dbReference>
<evidence type="ECO:0000256" key="1">
    <source>
        <dbReference type="ARBA" id="ARBA00004275"/>
    </source>
</evidence>
<keyword evidence="5" id="KW-0276">Fatty acid metabolism</keyword>
<gene>
    <name evidence="18" type="ORF">ACFO0A_06365</name>
</gene>
<dbReference type="Gene3D" id="3.90.226.10">
    <property type="entry name" value="2-enoyl-CoA Hydratase, Chain A, domain 1"/>
    <property type="match status" value="1"/>
</dbReference>
<keyword evidence="6" id="KW-0442">Lipid degradation</keyword>
<dbReference type="PANTHER" id="PTHR23309">
    <property type="entry name" value="3-HYDROXYACYL-COA DEHYROGENASE"/>
    <property type="match status" value="1"/>
</dbReference>
<dbReference type="InterPro" id="IPR008927">
    <property type="entry name" value="6-PGluconate_DH-like_C_sf"/>
</dbReference>
<dbReference type="Proteomes" id="UP001595828">
    <property type="component" value="Unassembled WGS sequence"/>
</dbReference>
<evidence type="ECO:0000256" key="15">
    <source>
        <dbReference type="RuleBase" id="RU003707"/>
    </source>
</evidence>
<evidence type="ECO:0000256" key="14">
    <source>
        <dbReference type="ARBA" id="ARBA00049556"/>
    </source>
</evidence>
<evidence type="ECO:0000313" key="19">
    <source>
        <dbReference type="Proteomes" id="UP001595828"/>
    </source>
</evidence>
<feature type="domain" description="3-hydroxyacyl-CoA dehydrogenase C-terminal" evidence="16">
    <location>
        <begin position="477"/>
        <end position="570"/>
    </location>
</feature>
<protein>
    <submittedName>
        <fullName evidence="18">3-hydroxyacyl-CoA dehydrogenase NAD-binding domain-containing protein</fullName>
    </submittedName>
</protein>
<comment type="subunit">
    <text evidence="4">Monomer.</text>
</comment>
<keyword evidence="7" id="KW-0560">Oxidoreductase</keyword>
<dbReference type="InterPro" id="IPR006176">
    <property type="entry name" value="3-OHacyl-CoA_DH_NAD-bd"/>
</dbReference>
<evidence type="ECO:0000313" key="18">
    <source>
        <dbReference type="EMBL" id="MFC4294681.1"/>
    </source>
</evidence>
<evidence type="ECO:0000256" key="2">
    <source>
        <dbReference type="ARBA" id="ARBA00005005"/>
    </source>
</evidence>
<dbReference type="Pfam" id="PF00378">
    <property type="entry name" value="ECH_1"/>
    <property type="match status" value="1"/>
</dbReference>
<keyword evidence="11" id="KW-0413">Isomerase</keyword>
<dbReference type="InterPro" id="IPR029045">
    <property type="entry name" value="ClpP/crotonase-like_dom_sf"/>
</dbReference>
<evidence type="ECO:0000256" key="4">
    <source>
        <dbReference type="ARBA" id="ARBA00011245"/>
    </source>
</evidence>
<name>A0ABV8RMT4_9SPHN</name>
<keyword evidence="13" id="KW-0511">Multifunctional enzyme</keyword>
<dbReference type="InterPro" id="IPR036291">
    <property type="entry name" value="NAD(P)-bd_dom_sf"/>
</dbReference>
<evidence type="ECO:0000256" key="10">
    <source>
        <dbReference type="ARBA" id="ARBA00023140"/>
    </source>
</evidence>